<evidence type="ECO:0000313" key="10">
    <source>
        <dbReference type="Proteomes" id="UP000281553"/>
    </source>
</evidence>
<dbReference type="Pfam" id="PF00443">
    <property type="entry name" value="UCH"/>
    <property type="match status" value="1"/>
</dbReference>
<keyword evidence="5" id="KW-0833">Ubl conjugation pathway</keyword>
<dbReference type="EMBL" id="UYRU01053649">
    <property type="protein sequence ID" value="VDN12339.1"/>
    <property type="molecule type" value="Genomic_DNA"/>
</dbReference>
<proteinExistence type="inferred from homology"/>
<evidence type="ECO:0000256" key="5">
    <source>
        <dbReference type="ARBA" id="ARBA00022786"/>
    </source>
</evidence>
<keyword evidence="7" id="KW-0788">Thiol protease</keyword>
<evidence type="ECO:0000313" key="9">
    <source>
        <dbReference type="EMBL" id="VDN12339.1"/>
    </source>
</evidence>
<dbReference type="PROSITE" id="PS50235">
    <property type="entry name" value="USP_3"/>
    <property type="match status" value="1"/>
</dbReference>
<reference evidence="9 10" key="1">
    <citation type="submission" date="2018-11" db="EMBL/GenBank/DDBJ databases">
        <authorList>
            <consortium name="Pathogen Informatics"/>
        </authorList>
    </citation>
    <scope>NUCLEOTIDE SEQUENCE [LARGE SCALE GENOMIC DNA]</scope>
</reference>
<organism evidence="9 10">
    <name type="scientific">Dibothriocephalus latus</name>
    <name type="common">Fish tapeworm</name>
    <name type="synonym">Diphyllobothrium latum</name>
    <dbReference type="NCBI Taxonomy" id="60516"/>
    <lineage>
        <taxon>Eukaryota</taxon>
        <taxon>Metazoa</taxon>
        <taxon>Spiralia</taxon>
        <taxon>Lophotrochozoa</taxon>
        <taxon>Platyhelminthes</taxon>
        <taxon>Cestoda</taxon>
        <taxon>Eucestoda</taxon>
        <taxon>Diphyllobothriidea</taxon>
        <taxon>Diphyllobothriidae</taxon>
        <taxon>Dibothriocephalus</taxon>
    </lineage>
</organism>
<comment type="catalytic activity">
    <reaction evidence="1">
        <text>Thiol-dependent hydrolysis of ester, thioester, amide, peptide and isopeptide bonds formed by the C-terminal Gly of ubiquitin (a 76-residue protein attached to proteins as an intracellular targeting signal).</text>
        <dbReference type="EC" id="3.4.19.12"/>
    </reaction>
</comment>
<protein>
    <recommendedName>
        <fullName evidence="3">ubiquitinyl hydrolase 1</fullName>
        <ecNumber evidence="3">3.4.19.12</ecNumber>
    </recommendedName>
</protein>
<dbReference type="EC" id="3.4.19.12" evidence="3"/>
<evidence type="ECO:0000259" key="8">
    <source>
        <dbReference type="PROSITE" id="PS50235"/>
    </source>
</evidence>
<dbReference type="AlphaFoldDB" id="A0A3P7NTT4"/>
<dbReference type="InterPro" id="IPR001394">
    <property type="entry name" value="Peptidase_C19_UCH"/>
</dbReference>
<keyword evidence="6" id="KW-0378">Hydrolase</keyword>
<dbReference type="PANTHER" id="PTHR21646:SF24">
    <property type="entry name" value="UBIQUITIN CARBOXYL-TERMINAL HYDROLASE"/>
    <property type="match status" value="1"/>
</dbReference>
<keyword evidence="10" id="KW-1185">Reference proteome</keyword>
<dbReference type="Gene3D" id="3.90.70.10">
    <property type="entry name" value="Cysteine proteinases"/>
    <property type="match status" value="2"/>
</dbReference>
<gene>
    <name evidence="9" type="ORF">DILT_LOCUS8170</name>
</gene>
<evidence type="ECO:0000256" key="2">
    <source>
        <dbReference type="ARBA" id="ARBA00009085"/>
    </source>
</evidence>
<name>A0A3P7NTT4_DIBLA</name>
<dbReference type="InterPro" id="IPR038765">
    <property type="entry name" value="Papain-like_cys_pep_sf"/>
</dbReference>
<evidence type="ECO:0000256" key="1">
    <source>
        <dbReference type="ARBA" id="ARBA00000707"/>
    </source>
</evidence>
<comment type="similarity">
    <text evidence="2">Belongs to the peptidase C19 family.</text>
</comment>
<dbReference type="Proteomes" id="UP000281553">
    <property type="component" value="Unassembled WGS sequence"/>
</dbReference>
<evidence type="ECO:0000256" key="6">
    <source>
        <dbReference type="ARBA" id="ARBA00022801"/>
    </source>
</evidence>
<dbReference type="CDD" id="cd02257">
    <property type="entry name" value="Peptidase_C19"/>
    <property type="match status" value="1"/>
</dbReference>
<evidence type="ECO:0000256" key="3">
    <source>
        <dbReference type="ARBA" id="ARBA00012759"/>
    </source>
</evidence>
<dbReference type="SUPFAM" id="SSF54001">
    <property type="entry name" value="Cysteine proteinases"/>
    <property type="match status" value="1"/>
</dbReference>
<dbReference type="PANTHER" id="PTHR21646">
    <property type="entry name" value="UBIQUITIN CARBOXYL-TERMINAL HYDROLASE"/>
    <property type="match status" value="1"/>
</dbReference>
<sequence length="293" mass="33765">MYGLIKLCTRRAVAEEVWERHKKRNDSIIVDLFYGLLRLTIVCPVCSYTFRAFDPFASLSLPLDVVLINALIWSSNDEFQRIWCTIYVPPRCSLENLLSYFNLARQPNDGCQYAIIKRDGLYLRILEPKDTLNFLKQGNILMAFEVPFVQGSTNTVTSNSKNGSVSDTFEILCDGILTVINSHLSNAGVKEQAIVAEYCSVPQIRVPSAFSYLTHTDELHQKLDLDLCFQLFTTKETFSTQSPWNCKKCKEPRQASKKLEIWRLPEVLIIHLKRFRTMFPMEKINKFVGFPEE</sequence>
<accession>A0A3P7NTT4</accession>
<dbReference type="InterPro" id="IPR028889">
    <property type="entry name" value="USP"/>
</dbReference>
<dbReference type="OrthoDB" id="6241408at2759"/>
<evidence type="ECO:0000256" key="4">
    <source>
        <dbReference type="ARBA" id="ARBA00022670"/>
    </source>
</evidence>
<keyword evidence="4" id="KW-0645">Protease</keyword>
<dbReference type="GO" id="GO:0006508">
    <property type="term" value="P:proteolysis"/>
    <property type="evidence" value="ECO:0007669"/>
    <property type="project" value="UniProtKB-KW"/>
</dbReference>
<feature type="domain" description="USP" evidence="8">
    <location>
        <begin position="1"/>
        <end position="293"/>
    </location>
</feature>
<dbReference type="InterPro" id="IPR050185">
    <property type="entry name" value="Ub_carboxyl-term_hydrolase"/>
</dbReference>
<dbReference type="GO" id="GO:0004843">
    <property type="term" value="F:cysteine-type deubiquitinase activity"/>
    <property type="evidence" value="ECO:0007669"/>
    <property type="project" value="UniProtKB-EC"/>
</dbReference>
<dbReference type="GO" id="GO:0016579">
    <property type="term" value="P:protein deubiquitination"/>
    <property type="evidence" value="ECO:0007669"/>
    <property type="project" value="InterPro"/>
</dbReference>
<evidence type="ECO:0000256" key="7">
    <source>
        <dbReference type="ARBA" id="ARBA00022807"/>
    </source>
</evidence>